<proteinExistence type="predicted"/>
<dbReference type="AlphaFoldDB" id="A0AAW4U3X5"/>
<dbReference type="Proteomes" id="UP001198148">
    <property type="component" value="Unassembled WGS sequence"/>
</dbReference>
<evidence type="ECO:0000313" key="1">
    <source>
        <dbReference type="EMBL" id="MCB5645696.1"/>
    </source>
</evidence>
<sequence length="136" mass="14767">MEFGKAWCFLWHFLCGHIQYDMFLDVSGSNHRSVMRKSRKTTDSNVRLEELVDGEQSGIATGLDLADQRFIINGVSSLQFGNVLCVLGGYRRRVGDGAECSSCGPQLHGRIADLVSLDGAIADISCVGVAGDLERA</sequence>
<protein>
    <submittedName>
        <fullName evidence="1">Uncharacterized protein</fullName>
    </submittedName>
</protein>
<reference evidence="1" key="1">
    <citation type="submission" date="2021-10" db="EMBL/GenBank/DDBJ databases">
        <title>Collection of gut derived symbiotic bacterial strains cultured from healthy donors.</title>
        <authorList>
            <person name="Lin H."/>
            <person name="Littmann E."/>
            <person name="Claire K."/>
            <person name="Pamer E."/>
        </authorList>
    </citation>
    <scope>NUCLEOTIDE SEQUENCE</scope>
    <source>
        <strain evidence="1">MSK.23.105</strain>
    </source>
</reference>
<organism evidence="1 2">
    <name type="scientific">Bifidobacterium breve</name>
    <dbReference type="NCBI Taxonomy" id="1685"/>
    <lineage>
        <taxon>Bacteria</taxon>
        <taxon>Bacillati</taxon>
        <taxon>Actinomycetota</taxon>
        <taxon>Actinomycetes</taxon>
        <taxon>Bifidobacteriales</taxon>
        <taxon>Bifidobacteriaceae</taxon>
        <taxon>Bifidobacterium</taxon>
    </lineage>
</organism>
<name>A0AAW4U3X5_BIFBR</name>
<dbReference type="RefSeq" id="WP_217297772.1">
    <property type="nucleotide sequence ID" value="NZ_CABHNR010000079.1"/>
</dbReference>
<comment type="caution">
    <text evidence="1">The sequence shown here is derived from an EMBL/GenBank/DDBJ whole genome shotgun (WGS) entry which is preliminary data.</text>
</comment>
<accession>A0AAW4U3X5</accession>
<dbReference type="EMBL" id="JAJBPF010000040">
    <property type="protein sequence ID" value="MCB5645696.1"/>
    <property type="molecule type" value="Genomic_DNA"/>
</dbReference>
<evidence type="ECO:0000313" key="2">
    <source>
        <dbReference type="Proteomes" id="UP001198148"/>
    </source>
</evidence>
<gene>
    <name evidence="1" type="ORF">LIP63_10090</name>
</gene>